<gene>
    <name evidence="10" type="ORF">HGMM_F40A07C16</name>
</gene>
<dbReference type="Gene3D" id="3.30.2010.10">
    <property type="entry name" value="Metalloproteases ('zincins'), catalytic domain"/>
    <property type="match status" value="1"/>
</dbReference>
<dbReference type="SUPFAM" id="SSF48452">
    <property type="entry name" value="TPR-like"/>
    <property type="match status" value="1"/>
</dbReference>
<evidence type="ECO:0000259" key="8">
    <source>
        <dbReference type="Pfam" id="PF01435"/>
    </source>
</evidence>
<evidence type="ECO:0000256" key="6">
    <source>
        <dbReference type="ARBA" id="ARBA00023049"/>
    </source>
</evidence>
<keyword evidence="6" id="KW-0482">Metalloprotease</keyword>
<dbReference type="Pfam" id="PF23914">
    <property type="entry name" value="TPR_CcmH_CycH"/>
    <property type="match status" value="1"/>
</dbReference>
<dbReference type="AlphaFoldDB" id="H5SK11"/>
<sequence length="456" mass="49603">MRPIALRRAFLLPLLLCAALAVRAAALPAHAATLVRDDEIERYLRTLAGPIFRAAGLAPDQVRLFVVRDPQINAFVAGGQQLFLYTGLLGATETPEQLAGVIAHEAGHMAGGHLVRLREEFERATVQSLVGAVLGAAAALAGAPEVGTAIVLGGQDVAQRNLLAYTRTQESVADQAAVSTLEWAGTTPEGLLAFMEILARRESTFPAGGDVYLRTHPLTAERIAALRRRVETSPARGRRLPEALQLAHQRMRAKLEGFLEPPEQVRAQRCGRSDFADRYACAVALFRLGRRGEAEALLAAMLREAPEDPWLHELLGQMRFEGGEVAAAEQPYRRAAELAPDAPLVRIGLVQVLIELDGPERLAEAERHVREALRLDPDNAFAWRLLGTVLGRRGETAASYAAFAEWALRTGRPEDAALYVERARAAGPDGATALRLQDLEAAIARARREAGERRRR</sequence>
<dbReference type="InterPro" id="IPR001915">
    <property type="entry name" value="Peptidase_M48"/>
</dbReference>
<organism evidence="10">
    <name type="scientific">uncultured Alphaproteobacteria bacterium</name>
    <dbReference type="NCBI Taxonomy" id="91750"/>
    <lineage>
        <taxon>Bacteria</taxon>
        <taxon>Pseudomonadati</taxon>
        <taxon>Pseudomonadota</taxon>
        <taxon>Alphaproteobacteria</taxon>
        <taxon>environmental samples</taxon>
    </lineage>
</organism>
<reference evidence="10" key="1">
    <citation type="journal article" date="2005" name="Environ. Microbiol.">
        <title>Genetic and functional properties of uncultivated thermophilic crenarchaeotes from a subsurface gold mine as revealed by analysis of genome fragments.</title>
        <authorList>
            <person name="Nunoura T."/>
            <person name="Hirayama H."/>
            <person name="Takami H."/>
            <person name="Oida H."/>
            <person name="Nishi S."/>
            <person name="Shimamura S."/>
            <person name="Suzuki Y."/>
            <person name="Inagaki F."/>
            <person name="Takai K."/>
            <person name="Nealson K.H."/>
            <person name="Horikoshi K."/>
        </authorList>
    </citation>
    <scope>NUCLEOTIDE SEQUENCE</scope>
</reference>
<keyword evidence="2" id="KW-0645">Protease</keyword>
<evidence type="ECO:0000256" key="2">
    <source>
        <dbReference type="ARBA" id="ARBA00022670"/>
    </source>
</evidence>
<name>H5SK11_9PROT</name>
<evidence type="ECO:0000256" key="4">
    <source>
        <dbReference type="ARBA" id="ARBA00022801"/>
    </source>
</evidence>
<keyword evidence="7" id="KW-0732">Signal</keyword>
<reference evidence="10" key="2">
    <citation type="journal article" date="2012" name="PLoS ONE">
        <title>A Deeply Branching Thermophilic Bacterium with an Ancient Acetyl-CoA Pathway Dominates a Subsurface Ecosystem.</title>
        <authorList>
            <person name="Takami H."/>
            <person name="Noguchi H."/>
            <person name="Takaki Y."/>
            <person name="Uchiyama I."/>
            <person name="Toyoda A."/>
            <person name="Nishi S."/>
            <person name="Chee G.-J."/>
            <person name="Arai W."/>
            <person name="Nunoura T."/>
            <person name="Itoh T."/>
            <person name="Hattori M."/>
            <person name="Takai K."/>
        </authorList>
    </citation>
    <scope>NUCLEOTIDE SEQUENCE</scope>
</reference>
<dbReference type="PANTHER" id="PTHR22726:SF1">
    <property type="entry name" value="METALLOENDOPEPTIDASE OMA1, MITOCHONDRIAL"/>
    <property type="match status" value="1"/>
</dbReference>
<dbReference type="GO" id="GO:0046872">
    <property type="term" value="F:metal ion binding"/>
    <property type="evidence" value="ECO:0007669"/>
    <property type="project" value="UniProtKB-KW"/>
</dbReference>
<evidence type="ECO:0000313" key="10">
    <source>
        <dbReference type="EMBL" id="BAL56497.1"/>
    </source>
</evidence>
<comment type="cofactor">
    <cofactor evidence="1">
        <name>Zn(2+)</name>
        <dbReference type="ChEBI" id="CHEBI:29105"/>
    </cofactor>
</comment>
<dbReference type="GO" id="GO:0004222">
    <property type="term" value="F:metalloendopeptidase activity"/>
    <property type="evidence" value="ECO:0007669"/>
    <property type="project" value="InterPro"/>
</dbReference>
<dbReference type="GO" id="GO:0016020">
    <property type="term" value="C:membrane"/>
    <property type="evidence" value="ECO:0007669"/>
    <property type="project" value="TreeGrafter"/>
</dbReference>
<evidence type="ECO:0000256" key="5">
    <source>
        <dbReference type="ARBA" id="ARBA00022833"/>
    </source>
</evidence>
<keyword evidence="5" id="KW-0862">Zinc</keyword>
<proteinExistence type="predicted"/>
<feature type="domain" description="Cytochrome c-type biogenesis protein H TPR" evidence="9">
    <location>
        <begin position="301"/>
        <end position="404"/>
    </location>
</feature>
<accession>H5SK11</accession>
<evidence type="ECO:0000256" key="1">
    <source>
        <dbReference type="ARBA" id="ARBA00001947"/>
    </source>
</evidence>
<dbReference type="CDD" id="cd07324">
    <property type="entry name" value="M48C_Oma1-like"/>
    <property type="match status" value="1"/>
</dbReference>
<evidence type="ECO:0000259" key="9">
    <source>
        <dbReference type="Pfam" id="PF23914"/>
    </source>
</evidence>
<feature type="domain" description="Peptidase M48" evidence="8">
    <location>
        <begin position="38"/>
        <end position="229"/>
    </location>
</feature>
<keyword evidence="4" id="KW-0378">Hydrolase</keyword>
<dbReference type="InterPro" id="IPR051156">
    <property type="entry name" value="Mito/Outer_Membr_Metalloprot"/>
</dbReference>
<evidence type="ECO:0000256" key="7">
    <source>
        <dbReference type="SAM" id="SignalP"/>
    </source>
</evidence>
<keyword evidence="3" id="KW-0479">Metal-binding</keyword>
<dbReference type="GO" id="GO:0051603">
    <property type="term" value="P:proteolysis involved in protein catabolic process"/>
    <property type="evidence" value="ECO:0007669"/>
    <property type="project" value="TreeGrafter"/>
</dbReference>
<dbReference type="InterPro" id="IPR011990">
    <property type="entry name" value="TPR-like_helical_dom_sf"/>
</dbReference>
<dbReference type="PANTHER" id="PTHR22726">
    <property type="entry name" value="METALLOENDOPEPTIDASE OMA1"/>
    <property type="match status" value="1"/>
</dbReference>
<dbReference type="Gene3D" id="1.25.40.10">
    <property type="entry name" value="Tetratricopeptide repeat domain"/>
    <property type="match status" value="2"/>
</dbReference>
<dbReference type="Pfam" id="PF01435">
    <property type="entry name" value="Peptidase_M48"/>
    <property type="match status" value="1"/>
</dbReference>
<feature type="chain" id="PRO_5003597686" evidence="7">
    <location>
        <begin position="32"/>
        <end position="456"/>
    </location>
</feature>
<dbReference type="InterPro" id="IPR056413">
    <property type="entry name" value="TPR_CcmH_CycH"/>
</dbReference>
<protein>
    <submittedName>
        <fullName evidence="10">Peptidase, family M48</fullName>
    </submittedName>
</protein>
<feature type="signal peptide" evidence="7">
    <location>
        <begin position="1"/>
        <end position="31"/>
    </location>
</feature>
<dbReference type="EMBL" id="AP011749">
    <property type="protein sequence ID" value="BAL56497.1"/>
    <property type="molecule type" value="Genomic_DNA"/>
</dbReference>
<evidence type="ECO:0000256" key="3">
    <source>
        <dbReference type="ARBA" id="ARBA00022723"/>
    </source>
</evidence>